<name>A0A7W7G7M7_9ACTN</name>
<keyword evidence="2" id="KW-1185">Reference proteome</keyword>
<gene>
    <name evidence="1" type="ORF">BJ982_000866</name>
</gene>
<comment type="caution">
    <text evidence="1">The sequence shown here is derived from an EMBL/GenBank/DDBJ whole genome shotgun (WGS) entry which is preliminary data.</text>
</comment>
<dbReference type="AlphaFoldDB" id="A0A7W7G7M7"/>
<accession>A0A7W7G7M7</accession>
<dbReference type="EMBL" id="JACHND010000001">
    <property type="protein sequence ID" value="MBB4699322.1"/>
    <property type="molecule type" value="Genomic_DNA"/>
</dbReference>
<organism evidence="1 2">
    <name type="scientific">Sphaerisporangium siamense</name>
    <dbReference type="NCBI Taxonomy" id="795645"/>
    <lineage>
        <taxon>Bacteria</taxon>
        <taxon>Bacillati</taxon>
        <taxon>Actinomycetota</taxon>
        <taxon>Actinomycetes</taxon>
        <taxon>Streptosporangiales</taxon>
        <taxon>Streptosporangiaceae</taxon>
        <taxon>Sphaerisporangium</taxon>
    </lineage>
</organism>
<dbReference type="Proteomes" id="UP000542210">
    <property type="component" value="Unassembled WGS sequence"/>
</dbReference>
<evidence type="ECO:0000313" key="2">
    <source>
        <dbReference type="Proteomes" id="UP000542210"/>
    </source>
</evidence>
<sequence length="143" mass="15995">MTVPTPRALAESLVDLGSGFITEVGGEPNPMLGHHIHTMAKRLTDRVQSGDTRLTAFEGITDAGGYVWLGTHLAECLAEAMRESWSFERWFTTLAQEVARTEPLAPEKLAELRAMRTELDGWRDQGLRLTEIDRATGLVRFER</sequence>
<protein>
    <submittedName>
        <fullName evidence="1">Uncharacterized protein</fullName>
    </submittedName>
</protein>
<dbReference type="RefSeq" id="WP_184876768.1">
    <property type="nucleotide sequence ID" value="NZ_BOOV01000052.1"/>
</dbReference>
<evidence type="ECO:0000313" key="1">
    <source>
        <dbReference type="EMBL" id="MBB4699322.1"/>
    </source>
</evidence>
<reference evidence="1 2" key="1">
    <citation type="submission" date="2020-08" db="EMBL/GenBank/DDBJ databases">
        <title>Sequencing the genomes of 1000 actinobacteria strains.</title>
        <authorList>
            <person name="Klenk H.-P."/>
        </authorList>
    </citation>
    <scope>NUCLEOTIDE SEQUENCE [LARGE SCALE GENOMIC DNA]</scope>
    <source>
        <strain evidence="1 2">DSM 45784</strain>
    </source>
</reference>
<proteinExistence type="predicted"/>